<dbReference type="GO" id="GO:0003676">
    <property type="term" value="F:nucleic acid binding"/>
    <property type="evidence" value="ECO:0007669"/>
    <property type="project" value="InterPro"/>
</dbReference>
<dbReference type="PANTHER" id="PTHR31791">
    <property type="entry name" value="FRIGIDA-LIKE PROTEIN 3-RELATED"/>
    <property type="match status" value="1"/>
</dbReference>
<comment type="similarity">
    <text evidence="1 5">Belongs to the Frigida family.</text>
</comment>
<dbReference type="InterPro" id="IPR012474">
    <property type="entry name" value="Frigida"/>
</dbReference>
<dbReference type="PANTHER" id="PTHR31791:SF47">
    <property type="entry name" value="INACTIVE FRIGIDA-LIKE PROTEIN 2"/>
    <property type="match status" value="1"/>
</dbReference>
<evidence type="ECO:0000256" key="1">
    <source>
        <dbReference type="ARBA" id="ARBA00008956"/>
    </source>
</evidence>
<dbReference type="InterPro" id="IPR002156">
    <property type="entry name" value="RNaseH_domain"/>
</dbReference>
<evidence type="ECO:0000313" key="9">
    <source>
        <dbReference type="Proteomes" id="UP001187192"/>
    </source>
</evidence>
<protein>
    <recommendedName>
        <fullName evidence="5">FRIGIDA-like protein</fullName>
    </recommendedName>
</protein>
<evidence type="ECO:0000256" key="5">
    <source>
        <dbReference type="RuleBase" id="RU364012"/>
    </source>
</evidence>
<accession>A0AA87YXE6</accession>
<reference evidence="8" key="1">
    <citation type="submission" date="2023-07" db="EMBL/GenBank/DDBJ databases">
        <title>draft genome sequence of fig (Ficus carica).</title>
        <authorList>
            <person name="Takahashi T."/>
            <person name="Nishimura K."/>
        </authorList>
    </citation>
    <scope>NUCLEOTIDE SEQUENCE</scope>
</reference>
<dbReference type="GO" id="GO:0009908">
    <property type="term" value="P:flower development"/>
    <property type="evidence" value="ECO:0007669"/>
    <property type="project" value="UniProtKB-KW"/>
</dbReference>
<keyword evidence="3 5" id="KW-0221">Differentiation</keyword>
<dbReference type="GO" id="GO:0030154">
    <property type="term" value="P:cell differentiation"/>
    <property type="evidence" value="ECO:0007669"/>
    <property type="project" value="UniProtKB-KW"/>
</dbReference>
<keyword evidence="6" id="KW-0175">Coiled coil</keyword>
<feature type="coiled-coil region" evidence="6">
    <location>
        <begin position="110"/>
        <end position="158"/>
    </location>
</feature>
<organism evidence="8 9">
    <name type="scientific">Ficus carica</name>
    <name type="common">Common fig</name>
    <dbReference type="NCBI Taxonomy" id="3494"/>
    <lineage>
        <taxon>Eukaryota</taxon>
        <taxon>Viridiplantae</taxon>
        <taxon>Streptophyta</taxon>
        <taxon>Embryophyta</taxon>
        <taxon>Tracheophyta</taxon>
        <taxon>Spermatophyta</taxon>
        <taxon>Magnoliopsida</taxon>
        <taxon>eudicotyledons</taxon>
        <taxon>Gunneridae</taxon>
        <taxon>Pentapetalae</taxon>
        <taxon>rosids</taxon>
        <taxon>fabids</taxon>
        <taxon>Rosales</taxon>
        <taxon>Moraceae</taxon>
        <taxon>Ficeae</taxon>
        <taxon>Ficus</taxon>
    </lineage>
</organism>
<evidence type="ECO:0000313" key="8">
    <source>
        <dbReference type="EMBL" id="GMN25237.1"/>
    </source>
</evidence>
<sequence length="706" mass="81258">MENVALDLKRWEEKQRSFSKMLEKLHSLVSSEVRDLHKGLESMRSSLQTQLERLMEREKEILLKASQFESVLLDLEEKKRDVESIQSLIYMKCDELELKQNQYNVIQISVKEKEAEFDHLQKSVSEAAKKLKLLEKTIDQKSKEAESKSKELDSIQEMLKKFDDITQLIEKQLNVMRKSFDDCSKEYELKKEQLKQCQISIEDCGKEVKLKENSLNLIQSLIDECSKKLELKEKRLDVVRKLKERNLESLRKSMKQYAYEFEMKEQKWENLVKELEMKDELHESKFEELDLMHKKVNDCLIEVETKEKNLALLQELVEKRFGELEMKESEFERRNEFKLAKSEFKLIRKSTKSGLKEVKLERLEPSYRSCMTKGKKDLYESICPVGTNGQASQLRPTICSVENATDAAESIQKLIERGEIIHAIRHVCELKLTEKFSPVPLLIEYLEDAENYTTLFCREKKSVEEKKKVADKEAAALRAAMECLKDFNLDSEFPSDKIPKRIRALENKDRAFALEIEQMKKRRRISSLCPLDQPSQQGNIKRPQPMAKSPGGCVKMNFCCARRLDCSFLSVVARNTNGTVLSIWCRKTPRSDPLAGEALAAHGALTLASSSEWEEITLEGDSEPVISYLQGSCEPGLAISNIVSKSVGLLRSFKSAVPICVTPEANAMAHNVSQWAVRNNVQDGPSWMCCLTLSVSFPFAFDILEL</sequence>
<gene>
    <name evidence="8" type="ORF">TIFTF001_000864</name>
</gene>
<proteinExistence type="inferred from homology"/>
<dbReference type="InterPro" id="IPR044730">
    <property type="entry name" value="RNase_H-like_dom_plant"/>
</dbReference>
<dbReference type="Pfam" id="PF07899">
    <property type="entry name" value="Frigida"/>
    <property type="match status" value="1"/>
</dbReference>
<comment type="caution">
    <text evidence="8">The sequence shown here is derived from an EMBL/GenBank/DDBJ whole genome shotgun (WGS) entry which is preliminary data.</text>
</comment>
<dbReference type="Proteomes" id="UP001187192">
    <property type="component" value="Unassembled WGS sequence"/>
</dbReference>
<dbReference type="EMBL" id="BTGU01000001">
    <property type="protein sequence ID" value="GMN25237.1"/>
    <property type="molecule type" value="Genomic_DNA"/>
</dbReference>
<evidence type="ECO:0000256" key="6">
    <source>
        <dbReference type="SAM" id="Coils"/>
    </source>
</evidence>
<name>A0AA87YXE6_FICCA</name>
<dbReference type="GO" id="GO:0004523">
    <property type="term" value="F:RNA-DNA hybrid ribonuclease activity"/>
    <property type="evidence" value="ECO:0007669"/>
    <property type="project" value="InterPro"/>
</dbReference>
<keyword evidence="9" id="KW-1185">Reference proteome</keyword>
<dbReference type="InterPro" id="IPR036397">
    <property type="entry name" value="RNaseH_sf"/>
</dbReference>
<feature type="coiled-coil region" evidence="6">
    <location>
        <begin position="460"/>
        <end position="522"/>
    </location>
</feature>
<evidence type="ECO:0000256" key="4">
    <source>
        <dbReference type="ARBA" id="ARBA00023089"/>
    </source>
</evidence>
<evidence type="ECO:0000256" key="2">
    <source>
        <dbReference type="ARBA" id="ARBA00022473"/>
    </source>
</evidence>
<dbReference type="CDD" id="cd06222">
    <property type="entry name" value="RNase_H_like"/>
    <property type="match status" value="1"/>
</dbReference>
<dbReference type="AlphaFoldDB" id="A0AA87YXE6"/>
<evidence type="ECO:0000256" key="3">
    <source>
        <dbReference type="ARBA" id="ARBA00022782"/>
    </source>
</evidence>
<keyword evidence="2 5" id="KW-0217">Developmental protein</keyword>
<evidence type="ECO:0000259" key="7">
    <source>
        <dbReference type="Pfam" id="PF13456"/>
    </source>
</evidence>
<dbReference type="Gene3D" id="3.30.420.10">
    <property type="entry name" value="Ribonuclease H-like superfamily/Ribonuclease H"/>
    <property type="match status" value="1"/>
</dbReference>
<keyword evidence="4 5" id="KW-0287">Flowering</keyword>
<feature type="domain" description="RNase H type-1" evidence="7">
    <location>
        <begin position="569"/>
        <end position="676"/>
    </location>
</feature>
<dbReference type="Pfam" id="PF13456">
    <property type="entry name" value="RVT_3"/>
    <property type="match status" value="1"/>
</dbReference>